<feature type="compositionally biased region" description="Polar residues" evidence="1">
    <location>
        <begin position="206"/>
        <end position="217"/>
    </location>
</feature>
<proteinExistence type="predicted"/>
<protein>
    <submittedName>
        <fullName evidence="3">Uncharacterized protein</fullName>
    </submittedName>
</protein>
<dbReference type="PANTHER" id="PTHR37544:SF3">
    <property type="entry name" value="SPRAY"/>
    <property type="match status" value="1"/>
</dbReference>
<feature type="compositionally biased region" description="Low complexity" evidence="1">
    <location>
        <begin position="922"/>
        <end position="935"/>
    </location>
</feature>
<dbReference type="AlphaFoldDB" id="A0A178ZT27"/>
<comment type="caution">
    <text evidence="3">The sequence shown here is derived from an EMBL/GenBank/DDBJ whole genome shotgun (WGS) entry which is preliminary data.</text>
</comment>
<evidence type="ECO:0000313" key="4">
    <source>
        <dbReference type="Proteomes" id="UP000078343"/>
    </source>
</evidence>
<keyword evidence="2" id="KW-0812">Transmembrane</keyword>
<feature type="region of interest" description="Disordered" evidence="1">
    <location>
        <begin position="911"/>
        <end position="1026"/>
    </location>
</feature>
<feature type="compositionally biased region" description="Low complexity" evidence="1">
    <location>
        <begin position="133"/>
        <end position="144"/>
    </location>
</feature>
<feature type="transmembrane region" description="Helical" evidence="2">
    <location>
        <begin position="40"/>
        <end position="61"/>
    </location>
</feature>
<feature type="compositionally biased region" description="Polar residues" evidence="1">
    <location>
        <begin position="107"/>
        <end position="117"/>
    </location>
</feature>
<feature type="transmembrane region" description="Helical" evidence="2">
    <location>
        <begin position="609"/>
        <end position="631"/>
    </location>
</feature>
<feature type="transmembrane region" description="Helical" evidence="2">
    <location>
        <begin position="484"/>
        <end position="502"/>
    </location>
</feature>
<evidence type="ECO:0000256" key="1">
    <source>
        <dbReference type="SAM" id="MobiDB-lite"/>
    </source>
</evidence>
<gene>
    <name evidence="3" type="ORF">AYL99_02184</name>
</gene>
<dbReference type="EMBL" id="LVYI01000002">
    <property type="protein sequence ID" value="OAP62957.1"/>
    <property type="molecule type" value="Genomic_DNA"/>
</dbReference>
<evidence type="ECO:0000313" key="3">
    <source>
        <dbReference type="EMBL" id="OAP62957.1"/>
    </source>
</evidence>
<evidence type="ECO:0000256" key="2">
    <source>
        <dbReference type="SAM" id="Phobius"/>
    </source>
</evidence>
<reference evidence="3 4" key="1">
    <citation type="submission" date="2016-04" db="EMBL/GenBank/DDBJ databases">
        <title>Draft genome of Fonsecaea erecta CBS 125763.</title>
        <authorList>
            <person name="Weiss V.A."/>
            <person name="Vicente V.A."/>
            <person name="Raittz R.T."/>
            <person name="Moreno L.F."/>
            <person name="De Souza E.M."/>
            <person name="Pedrosa F.O."/>
            <person name="Steffens M.B."/>
            <person name="Faoro H."/>
            <person name="Tadra-Sfeir M.Z."/>
            <person name="Najafzadeh M.J."/>
            <person name="Felipe M.S."/>
            <person name="Teixeira M."/>
            <person name="Sun J."/>
            <person name="Xi L."/>
            <person name="Gomes R."/>
            <person name="De Azevedo C.M."/>
            <person name="Salgado C.G."/>
            <person name="Da Silva M.B."/>
            <person name="Nascimento M.F."/>
            <person name="Queiroz-Telles F."/>
            <person name="Attili D.S."/>
            <person name="Gorbushina A."/>
        </authorList>
    </citation>
    <scope>NUCLEOTIDE SEQUENCE [LARGE SCALE GENOMIC DNA]</scope>
    <source>
        <strain evidence="3 4">CBS 125763</strain>
    </source>
</reference>
<dbReference type="STRING" id="1367422.A0A178ZT27"/>
<feature type="transmembrane region" description="Helical" evidence="2">
    <location>
        <begin position="365"/>
        <end position="384"/>
    </location>
</feature>
<name>A0A178ZT27_9EURO</name>
<sequence length="1026" mass="112267">MFEHEQRQGKYAAVSKATWSPPPKRQARPAKYYAPFSTRWPALTLIVLVILACIALLEYGIRSGLTLEEKDQQQNHSRLKRQDVSSPVAVVTTSATTTLSVEDATTVTPAAETSSAPDNEYIDPASTSPSIKPTTAPPSTVMPVSSSTTAYIAPITSESTTMTVASSTAVYIVPSTTTPGTSATPVMNSGTTPYIVQISSTTTTAYVQPPSSTTPANPYTVPSSSSSSRTRTTTPIASTSSGVIRTTELNSAYVYTQTTSAPTSWTKSSTEQFTTLITYTTEDASGKPLTTVATATYAVAVMTETVHDSNGGVSTMITTLTSYSGSITPTILAASTSLPTTPPDHQRAGEVELGLAVGNLQYFRAIYLPVLIAVLLKLIWAVVFTSTKMMEPFYLLSREKGASATESLLANYLATSLSVEDSKNMFLSHPVVTLVSIVSICLSALPSIATQSTTVRAIAWCRSPSLIVERCNPMWYLKVDYARAIQAVLSLIVVIIFVVIILSSNRRSGVFSNPSSIATMASLLSSENFARYLQRIDQNSRPSSLKRLLSPYRYMLRQHQTPTGHVRYGIVRESGQPVERRQPNYTALEHPRASGSNAKHPRSTLLKPFLIDTLFLLCILALLGVLVGYYMDGKKDPFNNYFNHNRTSQLVLTAAASLLDIRWKQLEREVRLLTPYRRLFRGSAKPESTILVSQNSTPLTSIFQALGRRNFFHAFVAFVAILSDVLIIAIGGVPFNSAQIWLDFLVSIYTSWAILALMILTVIAIFRWRALNAKMMMPSEPTRPLTVWLMLCNEGNQLCEEMKGYETMAPRERDEKVKLRGGLYWAGWLTQPDGSQRWCLEKESGQACSGILSLNLETPQSSLKGKYTAARNTLDTVPSAVNGIETKYASYLLAGKYSACRIQIGLDESENQKGGTTFFQNRTSRSSRPATRPCSHPLDEKEPQAGTIIDDGNHSPRCCNPRQRGESSIQVCHKDTVAPPMSRPDNRRLPPEHPTSPPQKVPWHAPIPISSGDLPVGQSPNREEGS</sequence>
<keyword evidence="4" id="KW-1185">Reference proteome</keyword>
<keyword evidence="2" id="KW-1133">Transmembrane helix</keyword>
<feature type="compositionally biased region" description="Polar residues" evidence="1">
    <location>
        <begin position="912"/>
        <end position="921"/>
    </location>
</feature>
<keyword evidence="2" id="KW-0472">Membrane</keyword>
<dbReference type="GeneID" id="30006354"/>
<dbReference type="InterPro" id="IPR021840">
    <property type="entry name" value="DUF3433"/>
</dbReference>
<feature type="transmembrane region" description="Helical" evidence="2">
    <location>
        <begin position="744"/>
        <end position="766"/>
    </location>
</feature>
<feature type="transmembrane region" description="Helical" evidence="2">
    <location>
        <begin position="711"/>
        <end position="732"/>
    </location>
</feature>
<feature type="region of interest" description="Disordered" evidence="1">
    <location>
        <begin position="1"/>
        <end position="28"/>
    </location>
</feature>
<feature type="region of interest" description="Disordered" evidence="1">
    <location>
        <begin position="206"/>
        <end position="239"/>
    </location>
</feature>
<dbReference type="Proteomes" id="UP000078343">
    <property type="component" value="Unassembled WGS sequence"/>
</dbReference>
<dbReference type="RefSeq" id="XP_018696324.1">
    <property type="nucleotide sequence ID" value="XM_018833700.1"/>
</dbReference>
<accession>A0A178ZT27</accession>
<dbReference type="Pfam" id="PF11915">
    <property type="entry name" value="DUF3433"/>
    <property type="match status" value="2"/>
</dbReference>
<organism evidence="3 4">
    <name type="scientific">Fonsecaea erecta</name>
    <dbReference type="NCBI Taxonomy" id="1367422"/>
    <lineage>
        <taxon>Eukaryota</taxon>
        <taxon>Fungi</taxon>
        <taxon>Dikarya</taxon>
        <taxon>Ascomycota</taxon>
        <taxon>Pezizomycotina</taxon>
        <taxon>Eurotiomycetes</taxon>
        <taxon>Chaetothyriomycetidae</taxon>
        <taxon>Chaetothyriales</taxon>
        <taxon>Herpotrichiellaceae</taxon>
        <taxon>Fonsecaea</taxon>
    </lineage>
</organism>
<feature type="region of interest" description="Disordered" evidence="1">
    <location>
        <begin position="107"/>
        <end position="144"/>
    </location>
</feature>
<feature type="compositionally biased region" description="Low complexity" evidence="1">
    <location>
        <begin position="220"/>
        <end position="239"/>
    </location>
</feature>
<dbReference type="PANTHER" id="PTHR37544">
    <property type="entry name" value="SPRAY-RELATED"/>
    <property type="match status" value="1"/>
</dbReference>
<dbReference type="OrthoDB" id="5428901at2759"/>